<dbReference type="AlphaFoldDB" id="A0A5D4UBX5"/>
<dbReference type="EMBL" id="VTEZ01000004">
    <property type="protein sequence ID" value="TYS84792.1"/>
    <property type="molecule type" value="Genomic_DNA"/>
</dbReference>
<name>A0A5D4UBX5_9BACI</name>
<protein>
    <submittedName>
        <fullName evidence="2">Uncharacterized protein</fullName>
    </submittedName>
</protein>
<proteinExistence type="predicted"/>
<evidence type="ECO:0000313" key="2">
    <source>
        <dbReference type="EMBL" id="TYS84792.1"/>
    </source>
</evidence>
<feature type="transmembrane region" description="Helical" evidence="1">
    <location>
        <begin position="43"/>
        <end position="59"/>
    </location>
</feature>
<dbReference type="RefSeq" id="WP_148969220.1">
    <property type="nucleotide sequence ID" value="NZ_CANLNA010000002.1"/>
</dbReference>
<keyword evidence="1" id="KW-1133">Transmembrane helix</keyword>
<keyword evidence="1" id="KW-0812">Transmembrane</keyword>
<gene>
    <name evidence="2" type="ORF">FZC85_15655</name>
</gene>
<organism evidence="2 3">
    <name type="scientific">Rossellomorea aquimaris</name>
    <dbReference type="NCBI Taxonomy" id="189382"/>
    <lineage>
        <taxon>Bacteria</taxon>
        <taxon>Bacillati</taxon>
        <taxon>Bacillota</taxon>
        <taxon>Bacilli</taxon>
        <taxon>Bacillales</taxon>
        <taxon>Bacillaceae</taxon>
        <taxon>Rossellomorea</taxon>
    </lineage>
</organism>
<dbReference type="Proteomes" id="UP000324269">
    <property type="component" value="Unassembled WGS sequence"/>
</dbReference>
<sequence>MAKQMANKIPFHTSPSEKDFNTHININNVMAISIIIIPFEFRMFLHLLPFSLVAILLLYHNPASTFH</sequence>
<keyword evidence="1" id="KW-0472">Membrane</keyword>
<comment type="caution">
    <text evidence="2">The sequence shown here is derived from an EMBL/GenBank/DDBJ whole genome shotgun (WGS) entry which is preliminary data.</text>
</comment>
<evidence type="ECO:0000313" key="3">
    <source>
        <dbReference type="Proteomes" id="UP000324269"/>
    </source>
</evidence>
<reference evidence="2 3" key="1">
    <citation type="submission" date="2019-08" db="EMBL/GenBank/DDBJ databases">
        <title>Bacillus genomes from the desert of Cuatro Cienegas, Coahuila.</title>
        <authorList>
            <person name="Olmedo-Alvarez G."/>
        </authorList>
    </citation>
    <scope>NUCLEOTIDE SEQUENCE [LARGE SCALE GENOMIC DNA]</scope>
    <source>
        <strain evidence="2 3">CH87b_3T</strain>
    </source>
</reference>
<evidence type="ECO:0000256" key="1">
    <source>
        <dbReference type="SAM" id="Phobius"/>
    </source>
</evidence>
<accession>A0A5D4UBX5</accession>